<name>A0A9P4IRW7_9PEZI</name>
<evidence type="ECO:0000313" key="3">
    <source>
        <dbReference type="Proteomes" id="UP000799439"/>
    </source>
</evidence>
<accession>A0A9P4IRW7</accession>
<proteinExistence type="predicted"/>
<evidence type="ECO:0000313" key="2">
    <source>
        <dbReference type="EMBL" id="KAF2148576.1"/>
    </source>
</evidence>
<comment type="caution">
    <text evidence="2">The sequence shown here is derived from an EMBL/GenBank/DDBJ whole genome shotgun (WGS) entry which is preliminary data.</text>
</comment>
<reference evidence="2" key="1">
    <citation type="journal article" date="2020" name="Stud. Mycol.">
        <title>101 Dothideomycetes genomes: a test case for predicting lifestyles and emergence of pathogens.</title>
        <authorList>
            <person name="Haridas S."/>
            <person name="Albert R."/>
            <person name="Binder M."/>
            <person name="Bloem J."/>
            <person name="Labutti K."/>
            <person name="Salamov A."/>
            <person name="Andreopoulos B."/>
            <person name="Baker S."/>
            <person name="Barry K."/>
            <person name="Bills G."/>
            <person name="Bluhm B."/>
            <person name="Cannon C."/>
            <person name="Castanera R."/>
            <person name="Culley D."/>
            <person name="Daum C."/>
            <person name="Ezra D."/>
            <person name="Gonzalez J."/>
            <person name="Henrissat B."/>
            <person name="Kuo A."/>
            <person name="Liang C."/>
            <person name="Lipzen A."/>
            <person name="Lutzoni F."/>
            <person name="Magnuson J."/>
            <person name="Mondo S."/>
            <person name="Nolan M."/>
            <person name="Ohm R."/>
            <person name="Pangilinan J."/>
            <person name="Park H.-J."/>
            <person name="Ramirez L."/>
            <person name="Alfaro M."/>
            <person name="Sun H."/>
            <person name="Tritt A."/>
            <person name="Yoshinaga Y."/>
            <person name="Zwiers L.-H."/>
            <person name="Turgeon B."/>
            <person name="Goodwin S."/>
            <person name="Spatafora J."/>
            <person name="Crous P."/>
            <person name="Grigoriev I."/>
        </authorList>
    </citation>
    <scope>NUCLEOTIDE SEQUENCE</scope>
    <source>
        <strain evidence="2">CBS 260.36</strain>
    </source>
</reference>
<evidence type="ECO:0000259" key="1">
    <source>
        <dbReference type="PROSITE" id="PS51725"/>
    </source>
</evidence>
<dbReference type="Gene3D" id="3.30.70.100">
    <property type="match status" value="1"/>
</dbReference>
<dbReference type="Proteomes" id="UP000799439">
    <property type="component" value="Unassembled WGS sequence"/>
</dbReference>
<dbReference type="SUPFAM" id="SSF54909">
    <property type="entry name" value="Dimeric alpha+beta barrel"/>
    <property type="match status" value="1"/>
</dbReference>
<dbReference type="AlphaFoldDB" id="A0A9P4IRW7"/>
<organism evidence="2 3">
    <name type="scientific">Myriangium duriaei CBS 260.36</name>
    <dbReference type="NCBI Taxonomy" id="1168546"/>
    <lineage>
        <taxon>Eukaryota</taxon>
        <taxon>Fungi</taxon>
        <taxon>Dikarya</taxon>
        <taxon>Ascomycota</taxon>
        <taxon>Pezizomycotina</taxon>
        <taxon>Dothideomycetes</taxon>
        <taxon>Dothideomycetidae</taxon>
        <taxon>Myriangiales</taxon>
        <taxon>Myriangiaceae</taxon>
        <taxon>Myriangium</taxon>
    </lineage>
</organism>
<dbReference type="PROSITE" id="PS51725">
    <property type="entry name" value="ABM"/>
    <property type="match status" value="1"/>
</dbReference>
<dbReference type="EMBL" id="ML996093">
    <property type="protein sequence ID" value="KAF2148576.1"/>
    <property type="molecule type" value="Genomic_DNA"/>
</dbReference>
<dbReference type="OrthoDB" id="4641034at2759"/>
<feature type="domain" description="ABM" evidence="1">
    <location>
        <begin position="12"/>
        <end position="102"/>
    </location>
</feature>
<dbReference type="PANTHER" id="PTHR33336">
    <property type="entry name" value="QUINOL MONOOXYGENASE YGIN-RELATED"/>
    <property type="match status" value="1"/>
</dbReference>
<sequence>MTEFPPVPEGEFCIFGVVYCKPEFADELEQMYSKMTKDTKSEPGTLYYAICRDDTDRTKFHFFERYAGKAAFEEHISKPETQTIHEKQMFRGVKAKFVTAIPAAGQ</sequence>
<keyword evidence="3" id="KW-1185">Reference proteome</keyword>
<protein>
    <recommendedName>
        <fullName evidence="1">ABM domain-containing protein</fullName>
    </recommendedName>
</protein>
<dbReference type="PANTHER" id="PTHR33336:SF3">
    <property type="entry name" value="ABM DOMAIN-CONTAINING PROTEIN"/>
    <property type="match status" value="1"/>
</dbReference>
<dbReference type="InterPro" id="IPR007138">
    <property type="entry name" value="ABM_dom"/>
</dbReference>
<dbReference type="InterPro" id="IPR050744">
    <property type="entry name" value="AI-2_Isomerase_LsrG"/>
</dbReference>
<dbReference type="GO" id="GO:0003824">
    <property type="term" value="F:catalytic activity"/>
    <property type="evidence" value="ECO:0007669"/>
    <property type="project" value="TreeGrafter"/>
</dbReference>
<dbReference type="InterPro" id="IPR011008">
    <property type="entry name" value="Dimeric_a/b-barrel"/>
</dbReference>
<gene>
    <name evidence="2" type="ORF">K461DRAFT_248090</name>
</gene>
<dbReference type="Pfam" id="PF03992">
    <property type="entry name" value="ABM"/>
    <property type="match status" value="1"/>
</dbReference>